<name>A0A1I3XH46_9HYPH</name>
<organism evidence="1 2">
    <name type="scientific">Neomesorhizobium albiziae</name>
    <dbReference type="NCBI Taxonomy" id="335020"/>
    <lineage>
        <taxon>Bacteria</taxon>
        <taxon>Pseudomonadati</taxon>
        <taxon>Pseudomonadota</taxon>
        <taxon>Alphaproteobacteria</taxon>
        <taxon>Hyphomicrobiales</taxon>
        <taxon>Phyllobacteriaceae</taxon>
        <taxon>Neomesorhizobium</taxon>
    </lineage>
</organism>
<evidence type="ECO:0008006" key="3">
    <source>
        <dbReference type="Google" id="ProtNLM"/>
    </source>
</evidence>
<reference evidence="1 2" key="1">
    <citation type="submission" date="2016-10" db="EMBL/GenBank/DDBJ databases">
        <authorList>
            <person name="Varghese N."/>
            <person name="Submissions S."/>
        </authorList>
    </citation>
    <scope>NUCLEOTIDE SEQUENCE [LARGE SCALE GENOMIC DNA]</scope>
    <source>
        <strain evidence="1 2">DSM 21822</strain>
    </source>
</reference>
<accession>A0A1I3XH46</accession>
<dbReference type="Proteomes" id="UP000323300">
    <property type="component" value="Unassembled WGS sequence"/>
</dbReference>
<evidence type="ECO:0000313" key="2">
    <source>
        <dbReference type="Proteomes" id="UP000323300"/>
    </source>
</evidence>
<dbReference type="InterPro" id="IPR007420">
    <property type="entry name" value="DUF465"/>
</dbReference>
<dbReference type="AlphaFoldDB" id="A0A1I3XH46"/>
<dbReference type="Pfam" id="PF04325">
    <property type="entry name" value="DUF465"/>
    <property type="match status" value="1"/>
</dbReference>
<proteinExistence type="predicted"/>
<keyword evidence="2" id="KW-1185">Reference proteome</keyword>
<protein>
    <recommendedName>
        <fullName evidence="3">DUF465 domain-containing protein</fullName>
    </recommendedName>
</protein>
<dbReference type="Gene3D" id="6.10.280.50">
    <property type="match status" value="1"/>
</dbReference>
<dbReference type="InterPro" id="IPR038444">
    <property type="entry name" value="DUF465_sf"/>
</dbReference>
<gene>
    <name evidence="1" type="ORF">SAMN04488498_103230</name>
</gene>
<evidence type="ECO:0000313" key="1">
    <source>
        <dbReference type="EMBL" id="SFK18873.1"/>
    </source>
</evidence>
<dbReference type="EMBL" id="FOSL01000003">
    <property type="protein sequence ID" value="SFK18873.1"/>
    <property type="molecule type" value="Genomic_DNA"/>
</dbReference>
<sequence length="77" mass="8628">MGAGDSQTVSMSDQEKAEVRLEFARLKQEHADFDAAIEAMIATGCDPLQIQRMKKKKLVLKDKLKNLEDKIIPDIIA</sequence>